<protein>
    <submittedName>
        <fullName evidence="2">Cupin domain-containing protein</fullName>
    </submittedName>
</protein>
<dbReference type="CDD" id="cd06990">
    <property type="entry name" value="cupin_DUF861"/>
    <property type="match status" value="1"/>
</dbReference>
<dbReference type="InterPro" id="IPR014710">
    <property type="entry name" value="RmlC-like_jellyroll"/>
</dbReference>
<name>A0A377QBW2_9BURK</name>
<dbReference type="Pfam" id="PF07883">
    <property type="entry name" value="Cupin_2"/>
    <property type="match status" value="1"/>
</dbReference>
<evidence type="ECO:0000313" key="2">
    <source>
        <dbReference type="EMBL" id="TNC75198.1"/>
    </source>
</evidence>
<reference evidence="2 3" key="1">
    <citation type="submission" date="2019-06" db="EMBL/GenBank/DDBJ databases">
        <title>Genome sequence of Janthinobacterium lividum UCD_MED1.</title>
        <authorList>
            <person name="De Leon M.E."/>
            <person name="Jospin G."/>
        </authorList>
    </citation>
    <scope>NUCLEOTIDE SEQUENCE [LARGE SCALE GENOMIC DNA]</scope>
    <source>
        <strain evidence="2 3">UCD_MED1</strain>
    </source>
</reference>
<proteinExistence type="predicted"/>
<sequence>MSAMLEKKSMDTPDEVRPFKDGAGRMAVFTLGEQTMGRGEFEPGWRWSLHVKPIAGTDSCQAAHTGMVLEGRMVVRMNDGAEMEYGPGDVFYMPPGHDAWVVGDQRCVLFDVTGVARYAKPQ</sequence>
<dbReference type="SUPFAM" id="SSF51182">
    <property type="entry name" value="RmlC-like cupins"/>
    <property type="match status" value="1"/>
</dbReference>
<evidence type="ECO:0000313" key="3">
    <source>
        <dbReference type="Proteomes" id="UP000305681"/>
    </source>
</evidence>
<dbReference type="EMBL" id="VDGE01000009">
    <property type="protein sequence ID" value="TNC75198.1"/>
    <property type="molecule type" value="Genomic_DNA"/>
</dbReference>
<organism evidence="2 3">
    <name type="scientific">Janthinobacterium lividum</name>
    <dbReference type="NCBI Taxonomy" id="29581"/>
    <lineage>
        <taxon>Bacteria</taxon>
        <taxon>Pseudomonadati</taxon>
        <taxon>Pseudomonadota</taxon>
        <taxon>Betaproteobacteria</taxon>
        <taxon>Burkholderiales</taxon>
        <taxon>Oxalobacteraceae</taxon>
        <taxon>Janthinobacterium</taxon>
    </lineage>
</organism>
<dbReference type="InterPro" id="IPR011051">
    <property type="entry name" value="RmlC_Cupin_sf"/>
</dbReference>
<accession>A0A377QBW2</accession>
<dbReference type="Proteomes" id="UP000305681">
    <property type="component" value="Unassembled WGS sequence"/>
</dbReference>
<dbReference type="Gene3D" id="2.60.120.10">
    <property type="entry name" value="Jelly Rolls"/>
    <property type="match status" value="1"/>
</dbReference>
<feature type="domain" description="Cupin type-2" evidence="1">
    <location>
        <begin position="64"/>
        <end position="112"/>
    </location>
</feature>
<dbReference type="AlphaFoldDB" id="A0A377QBW2"/>
<gene>
    <name evidence="2" type="ORF">FHI69_21315</name>
</gene>
<evidence type="ECO:0000259" key="1">
    <source>
        <dbReference type="Pfam" id="PF07883"/>
    </source>
</evidence>
<dbReference type="InterPro" id="IPR013096">
    <property type="entry name" value="Cupin_2"/>
</dbReference>
<comment type="caution">
    <text evidence="2">The sequence shown here is derived from an EMBL/GenBank/DDBJ whole genome shotgun (WGS) entry which is preliminary data.</text>
</comment>